<evidence type="ECO:0000313" key="2">
    <source>
        <dbReference type="EMBL" id="KAJ7715577.1"/>
    </source>
</evidence>
<proteinExistence type="predicted"/>
<comment type="caution">
    <text evidence="2">The sequence shown here is derived from an EMBL/GenBank/DDBJ whole genome shotgun (WGS) entry which is preliminary data.</text>
</comment>
<reference evidence="2" key="1">
    <citation type="submission" date="2023-03" db="EMBL/GenBank/DDBJ databases">
        <title>Massive genome expansion in bonnet fungi (Mycena s.s.) driven by repeated elements and novel gene families across ecological guilds.</title>
        <authorList>
            <consortium name="Lawrence Berkeley National Laboratory"/>
            <person name="Harder C.B."/>
            <person name="Miyauchi S."/>
            <person name="Viragh M."/>
            <person name="Kuo A."/>
            <person name="Thoen E."/>
            <person name="Andreopoulos B."/>
            <person name="Lu D."/>
            <person name="Skrede I."/>
            <person name="Drula E."/>
            <person name="Henrissat B."/>
            <person name="Morin E."/>
            <person name="Kohler A."/>
            <person name="Barry K."/>
            <person name="LaButti K."/>
            <person name="Morin E."/>
            <person name="Salamov A."/>
            <person name="Lipzen A."/>
            <person name="Mereny Z."/>
            <person name="Hegedus B."/>
            <person name="Baldrian P."/>
            <person name="Stursova M."/>
            <person name="Weitz H."/>
            <person name="Taylor A."/>
            <person name="Grigoriev I.V."/>
            <person name="Nagy L.G."/>
            <person name="Martin F."/>
            <person name="Kauserud H."/>
        </authorList>
    </citation>
    <scope>NUCLEOTIDE SEQUENCE</scope>
    <source>
        <strain evidence="2">CBHHK188m</strain>
    </source>
</reference>
<dbReference type="AlphaFoldDB" id="A0AAD7MGA7"/>
<keyword evidence="1" id="KW-1133">Transmembrane helix</keyword>
<gene>
    <name evidence="2" type="ORF">DFH07DRAFT_362114</name>
</gene>
<keyword evidence="1" id="KW-0812">Transmembrane</keyword>
<accession>A0AAD7MGA7</accession>
<dbReference type="EMBL" id="JARJLG010000346">
    <property type="protein sequence ID" value="KAJ7715577.1"/>
    <property type="molecule type" value="Genomic_DNA"/>
</dbReference>
<keyword evidence="3" id="KW-1185">Reference proteome</keyword>
<sequence>MVKMLATSSVTSVWQAGRYRRESMKTLHFPRVFHLAFALTSLILALSYLLILADIWLHGSSSIVEGTIATAVQSPAFGLAFNGSICTGSSSCLNDTGSWASSQSAITQSGLLIATNSSNSLSVITLSNTSDLAVVVPKSVDSPLIFEAPSFGIRAQCANQVPNCAGSPSACSESVTSLAKGGNGTASTNGTAASNNYTSAVPTLVLPTSTFPANPQSVMLQLHWNGTVQPANSKTTIQTSSGDILAWASCDLTFYNLTLRYQDGNYSVAGEPVLADPAFANIMQGALVSHVGNLQLMSNLQAAVLAAQDEPSALAAMNQELSRLTLALFAGTLQPAPSTSLSTAQQSALFGRYPFAPVIVYLFLLYAYSFTAGGIYIWAARLRSPFFRAPGRKTTTALQLVHLRLTDPLALVASIYPSYADCPAPDDPREMFLEDDTTSRLEIGTDDGVNAHPVFGIYRRAGPWSAEFVEMR</sequence>
<name>A0AAD7MGA7_9AGAR</name>
<feature type="transmembrane region" description="Helical" evidence="1">
    <location>
        <begin position="32"/>
        <end position="57"/>
    </location>
</feature>
<evidence type="ECO:0000313" key="3">
    <source>
        <dbReference type="Proteomes" id="UP001215280"/>
    </source>
</evidence>
<protein>
    <submittedName>
        <fullName evidence="2">Uncharacterized protein</fullName>
    </submittedName>
</protein>
<feature type="transmembrane region" description="Helical" evidence="1">
    <location>
        <begin position="358"/>
        <end position="379"/>
    </location>
</feature>
<keyword evidence="1" id="KW-0472">Membrane</keyword>
<dbReference type="Proteomes" id="UP001215280">
    <property type="component" value="Unassembled WGS sequence"/>
</dbReference>
<organism evidence="2 3">
    <name type="scientific">Mycena maculata</name>
    <dbReference type="NCBI Taxonomy" id="230809"/>
    <lineage>
        <taxon>Eukaryota</taxon>
        <taxon>Fungi</taxon>
        <taxon>Dikarya</taxon>
        <taxon>Basidiomycota</taxon>
        <taxon>Agaricomycotina</taxon>
        <taxon>Agaricomycetes</taxon>
        <taxon>Agaricomycetidae</taxon>
        <taxon>Agaricales</taxon>
        <taxon>Marasmiineae</taxon>
        <taxon>Mycenaceae</taxon>
        <taxon>Mycena</taxon>
    </lineage>
</organism>
<evidence type="ECO:0000256" key="1">
    <source>
        <dbReference type="SAM" id="Phobius"/>
    </source>
</evidence>